<feature type="transmembrane region" description="Helical" evidence="12">
    <location>
        <begin position="154"/>
        <end position="174"/>
    </location>
</feature>
<keyword evidence="4" id="KW-0762">Sugar transport</keyword>
<keyword evidence="7 12" id="KW-0812">Transmembrane</keyword>
<feature type="transmembrane region" description="Helical" evidence="12">
    <location>
        <begin position="303"/>
        <end position="321"/>
    </location>
</feature>
<dbReference type="PROSITE" id="PS51103">
    <property type="entry name" value="PTS_EIIC_TYPE_1"/>
    <property type="match status" value="1"/>
</dbReference>
<evidence type="ECO:0000256" key="10">
    <source>
        <dbReference type="ARBA" id="ARBA00023136"/>
    </source>
</evidence>
<feature type="transmembrane region" description="Helical" evidence="12">
    <location>
        <begin position="109"/>
        <end position="134"/>
    </location>
</feature>
<evidence type="ECO:0000256" key="6">
    <source>
        <dbReference type="ARBA" id="ARBA00022683"/>
    </source>
</evidence>
<feature type="domain" description="PTS EIIC type-1" evidence="14">
    <location>
        <begin position="115"/>
        <end position="464"/>
    </location>
</feature>
<dbReference type="InterPro" id="IPR050558">
    <property type="entry name" value="PTS_Sugar-Specific_Components"/>
</dbReference>
<dbReference type="PANTHER" id="PTHR30175:SF1">
    <property type="entry name" value="PTS SYSTEM ARBUTIN-, CELLOBIOSE-, AND SALICIN-SPECIFIC EIIBC COMPONENT-RELATED"/>
    <property type="match status" value="1"/>
</dbReference>
<dbReference type="InterPro" id="IPR003352">
    <property type="entry name" value="PTS_EIIC"/>
</dbReference>
<keyword evidence="9 12" id="KW-1133">Transmembrane helix</keyword>
<evidence type="ECO:0000313" key="15">
    <source>
        <dbReference type="EMBL" id="MCU6696697.1"/>
    </source>
</evidence>
<gene>
    <name evidence="15" type="ORF">OCV63_07275</name>
</gene>
<protein>
    <submittedName>
        <fullName evidence="15">PTS transporter subunit EIIC</fullName>
    </submittedName>
</protein>
<name>A0ABT2RWS9_9FIRM</name>
<feature type="transmembrane region" description="Helical" evidence="12">
    <location>
        <begin position="359"/>
        <end position="382"/>
    </location>
</feature>
<keyword evidence="16" id="KW-1185">Reference proteome</keyword>
<evidence type="ECO:0000256" key="8">
    <source>
        <dbReference type="ARBA" id="ARBA00022777"/>
    </source>
</evidence>
<dbReference type="PROSITE" id="PS51098">
    <property type="entry name" value="PTS_EIIB_TYPE_1"/>
    <property type="match status" value="1"/>
</dbReference>
<evidence type="ECO:0000259" key="13">
    <source>
        <dbReference type="PROSITE" id="PS51098"/>
    </source>
</evidence>
<feature type="transmembrane region" description="Helical" evidence="12">
    <location>
        <begin position="247"/>
        <end position="267"/>
    </location>
</feature>
<feature type="domain" description="PTS EIIB type-1" evidence="13">
    <location>
        <begin position="7"/>
        <end position="89"/>
    </location>
</feature>
<feature type="transmembrane region" description="Helical" evidence="12">
    <location>
        <begin position="433"/>
        <end position="454"/>
    </location>
</feature>
<dbReference type="Proteomes" id="UP001652461">
    <property type="component" value="Unassembled WGS sequence"/>
</dbReference>
<dbReference type="InterPro" id="IPR036878">
    <property type="entry name" value="Glu_permease_IIB"/>
</dbReference>
<accession>A0ABT2RWS9</accession>
<evidence type="ECO:0000256" key="3">
    <source>
        <dbReference type="ARBA" id="ARBA00022475"/>
    </source>
</evidence>
<evidence type="ECO:0000256" key="9">
    <source>
        <dbReference type="ARBA" id="ARBA00022989"/>
    </source>
</evidence>
<evidence type="ECO:0000313" key="16">
    <source>
        <dbReference type="Proteomes" id="UP001652461"/>
    </source>
</evidence>
<proteinExistence type="predicted"/>
<dbReference type="SUPFAM" id="SSF55604">
    <property type="entry name" value="Glucose permease domain IIB"/>
    <property type="match status" value="1"/>
</dbReference>
<evidence type="ECO:0000256" key="12">
    <source>
        <dbReference type="SAM" id="Phobius"/>
    </source>
</evidence>
<dbReference type="EMBL" id="JAOQKC010000008">
    <property type="protein sequence ID" value="MCU6696697.1"/>
    <property type="molecule type" value="Genomic_DNA"/>
</dbReference>
<feature type="transmembrane region" description="Helical" evidence="12">
    <location>
        <begin position="388"/>
        <end position="412"/>
    </location>
</feature>
<dbReference type="CDD" id="cd00212">
    <property type="entry name" value="PTS_IIB_glc"/>
    <property type="match status" value="1"/>
</dbReference>
<sequence>MKKTDNEETVKRILNAVGGATNIVVANHCATRLRLTIKDTEKVRDEELKTIPGVMGLVKNANEYQIVIGVGVDRLYLDFIRKSDLECQKEIVDLETSELDQTPKGIKGWFLAFTDFIAGAIMPALPVIVAGGMINAVLVLLTTYCGLDSTSGTYIILHAIYTGAFSFMPIYIGYNAAKKVNVSPMLGALLGGIMVCGDISGVEGLTFLGIPVTTPSYSSTILPVILGVLFMQFVYKPLDRVIPKEIKFFAVPLLTMGISAPITLIALGPIATWVGQILGSVLVWLSDTLGGLAVGIMGGATPFLLYTGTASGLYAPIFVSFEQLGYEAFVMPGMLAANVAVGGATLAAWTMLKKDDNRAMALSSGLTAVFGITEPAIFGVLGRFRRPFIGATIGGLAGGVFAGVTHVAEFAFSSPGVASVIAFINPDGTMTNFMMAILTMAISFVVAFVATRMLGLDEAGAVKE</sequence>
<evidence type="ECO:0000259" key="14">
    <source>
        <dbReference type="PROSITE" id="PS51103"/>
    </source>
</evidence>
<feature type="transmembrane region" description="Helical" evidence="12">
    <location>
        <begin position="333"/>
        <end position="352"/>
    </location>
</feature>
<evidence type="ECO:0000256" key="11">
    <source>
        <dbReference type="PROSITE-ProRule" id="PRU00421"/>
    </source>
</evidence>
<evidence type="ECO:0000256" key="5">
    <source>
        <dbReference type="ARBA" id="ARBA00022679"/>
    </source>
</evidence>
<keyword evidence="8" id="KW-0418">Kinase</keyword>
<keyword evidence="2" id="KW-0813">Transport</keyword>
<dbReference type="InterPro" id="IPR018113">
    <property type="entry name" value="PTrfase_EIIB_Cys"/>
</dbReference>
<reference evidence="15 16" key="1">
    <citation type="journal article" date="2021" name="ISME Commun">
        <title>Automated analysis of genomic sequences facilitates high-throughput and comprehensive description of bacteria.</title>
        <authorList>
            <person name="Hitch T.C.A."/>
        </authorList>
    </citation>
    <scope>NUCLEOTIDE SEQUENCE [LARGE SCALE GENOMIC DNA]</scope>
    <source>
        <strain evidence="15 16">Sanger_04</strain>
    </source>
</reference>
<keyword evidence="5" id="KW-0808">Transferase</keyword>
<dbReference type="Pfam" id="PF02378">
    <property type="entry name" value="PTS_EIIC"/>
    <property type="match status" value="1"/>
</dbReference>
<evidence type="ECO:0000256" key="1">
    <source>
        <dbReference type="ARBA" id="ARBA00004651"/>
    </source>
</evidence>
<feature type="transmembrane region" description="Helical" evidence="12">
    <location>
        <begin position="216"/>
        <end position="235"/>
    </location>
</feature>
<feature type="transmembrane region" description="Helical" evidence="12">
    <location>
        <begin position="186"/>
        <end position="210"/>
    </location>
</feature>
<dbReference type="Gene3D" id="3.30.1360.60">
    <property type="entry name" value="Glucose permease domain IIB"/>
    <property type="match status" value="1"/>
</dbReference>
<evidence type="ECO:0000256" key="2">
    <source>
        <dbReference type="ARBA" id="ARBA00022448"/>
    </source>
</evidence>
<keyword evidence="6" id="KW-0598">Phosphotransferase system</keyword>
<organism evidence="15 16">
    <name type="scientific">Laedolimicola ammoniilytica</name>
    <dbReference type="NCBI Taxonomy" id="2981771"/>
    <lineage>
        <taxon>Bacteria</taxon>
        <taxon>Bacillati</taxon>
        <taxon>Bacillota</taxon>
        <taxon>Clostridia</taxon>
        <taxon>Lachnospirales</taxon>
        <taxon>Lachnospiraceae</taxon>
        <taxon>Laedolimicola</taxon>
    </lineage>
</organism>
<dbReference type="RefSeq" id="WP_262670695.1">
    <property type="nucleotide sequence ID" value="NZ_JAOQKC010000008.1"/>
</dbReference>
<dbReference type="PANTHER" id="PTHR30175">
    <property type="entry name" value="PHOSPHOTRANSFERASE SYSTEM TRANSPORT PROTEIN"/>
    <property type="match status" value="1"/>
</dbReference>
<feature type="active site" description="Phosphocysteine intermediate; for EIIB activity" evidence="11">
    <location>
        <position position="29"/>
    </location>
</feature>
<comment type="caution">
    <text evidence="15">The sequence shown here is derived from an EMBL/GenBank/DDBJ whole genome shotgun (WGS) entry which is preliminary data.</text>
</comment>
<dbReference type="PROSITE" id="PS01035">
    <property type="entry name" value="PTS_EIIB_TYPE_1_CYS"/>
    <property type="match status" value="1"/>
</dbReference>
<keyword evidence="10 12" id="KW-0472">Membrane</keyword>
<evidence type="ECO:0000256" key="7">
    <source>
        <dbReference type="ARBA" id="ARBA00022692"/>
    </source>
</evidence>
<dbReference type="Pfam" id="PF00367">
    <property type="entry name" value="PTS_EIIB"/>
    <property type="match status" value="1"/>
</dbReference>
<evidence type="ECO:0000256" key="4">
    <source>
        <dbReference type="ARBA" id="ARBA00022597"/>
    </source>
</evidence>
<dbReference type="InterPro" id="IPR013013">
    <property type="entry name" value="PTS_EIIC_1"/>
</dbReference>
<keyword evidence="3" id="KW-1003">Cell membrane</keyword>
<comment type="subcellular location">
    <subcellularLocation>
        <location evidence="1">Cell membrane</location>
        <topology evidence="1">Multi-pass membrane protein</topology>
    </subcellularLocation>
</comment>
<dbReference type="InterPro" id="IPR001996">
    <property type="entry name" value="PTS_IIB_1"/>
</dbReference>